<accession>A0A1A6A9G8</accession>
<evidence type="ECO:0000313" key="3">
    <source>
        <dbReference type="EMBL" id="WWC60128.1"/>
    </source>
</evidence>
<reference evidence="2" key="1">
    <citation type="submission" date="2013-07" db="EMBL/GenBank/DDBJ databases">
        <title>The Genome Sequence of Cryptococcus dejecticola CBS10117.</title>
        <authorList>
            <consortium name="The Broad Institute Genome Sequencing Platform"/>
            <person name="Cuomo C."/>
            <person name="Litvintseva A."/>
            <person name="Chen Y."/>
            <person name="Heitman J."/>
            <person name="Sun S."/>
            <person name="Springer D."/>
            <person name="Dromer F."/>
            <person name="Young S.K."/>
            <person name="Zeng Q."/>
            <person name="Gargeya S."/>
            <person name="Fitzgerald M."/>
            <person name="Abouelleil A."/>
            <person name="Alvarado L."/>
            <person name="Berlin A.M."/>
            <person name="Chapman S.B."/>
            <person name="Dewar J."/>
            <person name="Goldberg J."/>
            <person name="Griggs A."/>
            <person name="Gujja S."/>
            <person name="Hansen M."/>
            <person name="Howarth C."/>
            <person name="Imamovic A."/>
            <person name="Larimer J."/>
            <person name="McCowan C."/>
            <person name="Murphy C."/>
            <person name="Pearson M."/>
            <person name="Priest M."/>
            <person name="Roberts A."/>
            <person name="Saif S."/>
            <person name="Shea T."/>
            <person name="Sykes S."/>
            <person name="Wortman J."/>
            <person name="Nusbaum C."/>
            <person name="Birren B."/>
        </authorList>
    </citation>
    <scope>NUCLEOTIDE SEQUENCE [LARGE SCALE GENOMIC DNA]</scope>
    <source>
        <strain evidence="2">CBS 10117</strain>
    </source>
</reference>
<dbReference type="Proteomes" id="UP000078595">
    <property type="component" value="Chromosome 3"/>
</dbReference>
<evidence type="ECO:0000313" key="2">
    <source>
        <dbReference type="EMBL" id="OBR86696.1"/>
    </source>
</evidence>
<feature type="region of interest" description="Disordered" evidence="1">
    <location>
        <begin position="245"/>
        <end position="269"/>
    </location>
</feature>
<dbReference type="RefSeq" id="XP_018264538.1">
    <property type="nucleotide sequence ID" value="XM_018406044.1"/>
</dbReference>
<sequence length="285" mass="31774">MSTPRLRLLRSQLYSKFVEERSLIHPTTLTERQAGSDYEWLRHDLQPGEDINDIRHNGLKNATLRAADSGQPNTVQSLYGHTSDLDRKFKYDPDVFNFSPVYSPETGSHEPSTSSYVRSVFVAVPKSAITVFNRNLRSNTQHQTFDYASNCYQEAALTFEDWKTRIANLAPFQFLNFGGHPQSCQGSGYTRPYSAEVPIVAQHIGPEFLVLDEDMASLLELQKLACEDTDVGSDTETNVIMVDSGTTAGEERGSTLHGPSTERSGGTGRVASTISHALGRLRRRR</sequence>
<dbReference type="EMBL" id="CP144532">
    <property type="protein sequence ID" value="WWC60128.1"/>
    <property type="molecule type" value="Genomic_DNA"/>
</dbReference>
<feature type="compositionally biased region" description="Polar residues" evidence="1">
    <location>
        <begin position="257"/>
        <end position="269"/>
    </location>
</feature>
<dbReference type="AlphaFoldDB" id="A0A1A6A9G8"/>
<organism evidence="2">
    <name type="scientific">Kwoniella dejecticola CBS 10117</name>
    <dbReference type="NCBI Taxonomy" id="1296121"/>
    <lineage>
        <taxon>Eukaryota</taxon>
        <taxon>Fungi</taxon>
        <taxon>Dikarya</taxon>
        <taxon>Basidiomycota</taxon>
        <taxon>Agaricomycotina</taxon>
        <taxon>Tremellomycetes</taxon>
        <taxon>Tremellales</taxon>
        <taxon>Cryptococcaceae</taxon>
        <taxon>Kwoniella</taxon>
    </lineage>
</organism>
<dbReference type="GeneID" id="28966407"/>
<dbReference type="VEuPathDB" id="FungiDB:I303_02708"/>
<protein>
    <submittedName>
        <fullName evidence="2">Uncharacterized protein</fullName>
    </submittedName>
</protein>
<evidence type="ECO:0000256" key="1">
    <source>
        <dbReference type="SAM" id="MobiDB-lite"/>
    </source>
</evidence>
<reference evidence="3" key="3">
    <citation type="submission" date="2024-02" db="EMBL/GenBank/DDBJ databases">
        <title>Comparative genomics of Cryptococcus and Kwoniella reveals pathogenesis evolution and contrasting modes of karyotype evolution via chromosome fusion or intercentromeric recombination.</title>
        <authorList>
            <person name="Coelho M.A."/>
            <person name="David-Palma M."/>
            <person name="Shea T."/>
            <person name="Bowers K."/>
            <person name="McGinley-Smith S."/>
            <person name="Mohammad A.W."/>
            <person name="Gnirke A."/>
            <person name="Yurkov A.M."/>
            <person name="Nowrousian M."/>
            <person name="Sun S."/>
            <person name="Cuomo C.A."/>
            <person name="Heitman J."/>
        </authorList>
    </citation>
    <scope>NUCLEOTIDE SEQUENCE</scope>
    <source>
        <strain evidence="3">CBS 10117</strain>
    </source>
</reference>
<dbReference type="KEGG" id="kdj:28966407"/>
<reference evidence="3" key="2">
    <citation type="submission" date="2013-07" db="EMBL/GenBank/DDBJ databases">
        <authorList>
            <consortium name="The Broad Institute Genome Sequencing Platform"/>
            <person name="Cuomo C."/>
            <person name="Litvintseva A."/>
            <person name="Chen Y."/>
            <person name="Heitman J."/>
            <person name="Sun S."/>
            <person name="Springer D."/>
            <person name="Dromer F."/>
            <person name="Young S.K."/>
            <person name="Zeng Q."/>
            <person name="Gargeya S."/>
            <person name="Fitzgerald M."/>
            <person name="Abouelleil A."/>
            <person name="Alvarado L."/>
            <person name="Berlin A.M."/>
            <person name="Chapman S.B."/>
            <person name="Dewar J."/>
            <person name="Goldberg J."/>
            <person name="Griggs A."/>
            <person name="Gujja S."/>
            <person name="Hansen M."/>
            <person name="Howarth C."/>
            <person name="Imamovic A."/>
            <person name="Larimer J."/>
            <person name="McCowan C."/>
            <person name="Murphy C."/>
            <person name="Pearson M."/>
            <person name="Priest M."/>
            <person name="Roberts A."/>
            <person name="Saif S."/>
            <person name="Shea T."/>
            <person name="Sykes S."/>
            <person name="Wortman J."/>
            <person name="Nusbaum C."/>
            <person name="Birren B."/>
        </authorList>
    </citation>
    <scope>NUCLEOTIDE SEQUENCE</scope>
    <source>
        <strain evidence="3">CBS 10117</strain>
    </source>
</reference>
<gene>
    <name evidence="2" type="ORF">I303_02708</name>
    <name evidence="3" type="ORF">I303_102692</name>
</gene>
<dbReference type="EMBL" id="KI894029">
    <property type="protein sequence ID" value="OBR86696.1"/>
    <property type="molecule type" value="Genomic_DNA"/>
</dbReference>
<proteinExistence type="predicted"/>
<keyword evidence="4" id="KW-1185">Reference proteome</keyword>
<evidence type="ECO:0000313" key="4">
    <source>
        <dbReference type="Proteomes" id="UP000078595"/>
    </source>
</evidence>
<name>A0A1A6A9G8_9TREE</name>